<dbReference type="PANTHER" id="PTHR37419:SF8">
    <property type="entry name" value="TOXIN YJJJ"/>
    <property type="match status" value="1"/>
</dbReference>
<keyword evidence="6" id="KW-1185">Reference proteome</keyword>
<evidence type="ECO:0000259" key="4">
    <source>
        <dbReference type="Pfam" id="PF07804"/>
    </source>
</evidence>
<protein>
    <submittedName>
        <fullName evidence="5">Type II toxin-antitoxin system HipA family toxin</fullName>
    </submittedName>
</protein>
<evidence type="ECO:0000256" key="3">
    <source>
        <dbReference type="ARBA" id="ARBA00022777"/>
    </source>
</evidence>
<dbReference type="GO" id="GO:0005829">
    <property type="term" value="C:cytosol"/>
    <property type="evidence" value="ECO:0007669"/>
    <property type="project" value="TreeGrafter"/>
</dbReference>
<dbReference type="PANTHER" id="PTHR37419">
    <property type="entry name" value="SERINE/THREONINE-PROTEIN KINASE TOXIN HIPA"/>
    <property type="match status" value="1"/>
</dbReference>
<dbReference type="RefSeq" id="WP_106667108.1">
    <property type="nucleotide sequence ID" value="NZ_PGGM01000017.1"/>
</dbReference>
<comment type="similarity">
    <text evidence="1">Belongs to the HipA Ser/Thr kinase family.</text>
</comment>
<dbReference type="InterPro" id="IPR052028">
    <property type="entry name" value="HipA_Ser/Thr_kinase"/>
</dbReference>
<feature type="domain" description="HipA-like C-terminal" evidence="4">
    <location>
        <begin position="176"/>
        <end position="392"/>
    </location>
</feature>
<evidence type="ECO:0000313" key="6">
    <source>
        <dbReference type="Proteomes" id="UP000241764"/>
    </source>
</evidence>
<evidence type="ECO:0000256" key="2">
    <source>
        <dbReference type="ARBA" id="ARBA00022679"/>
    </source>
</evidence>
<evidence type="ECO:0000256" key="1">
    <source>
        <dbReference type="ARBA" id="ARBA00010164"/>
    </source>
</evidence>
<reference evidence="6" key="1">
    <citation type="submission" date="2017-11" db="EMBL/GenBank/DDBJ databases">
        <authorList>
            <person name="Kuznetsova I."/>
            <person name="Sazanova A."/>
            <person name="Chirak E."/>
            <person name="Safronova V."/>
            <person name="Willems A."/>
        </authorList>
    </citation>
    <scope>NUCLEOTIDE SEQUENCE [LARGE SCALE GENOMIC DNA]</scope>
    <source>
        <strain evidence="6">CCBAU 03422</strain>
    </source>
</reference>
<keyword evidence="3" id="KW-0418">Kinase</keyword>
<dbReference type="Pfam" id="PF07804">
    <property type="entry name" value="HipA_C"/>
    <property type="match status" value="1"/>
</dbReference>
<dbReference type="OrthoDB" id="9805913at2"/>
<organism evidence="5 6">
    <name type="scientific">Phyllobacterium sophorae</name>
    <dbReference type="NCBI Taxonomy" id="1520277"/>
    <lineage>
        <taxon>Bacteria</taxon>
        <taxon>Pseudomonadati</taxon>
        <taxon>Pseudomonadota</taxon>
        <taxon>Alphaproteobacteria</taxon>
        <taxon>Hyphomicrobiales</taxon>
        <taxon>Phyllobacteriaceae</taxon>
        <taxon>Phyllobacterium</taxon>
    </lineage>
</organism>
<dbReference type="GO" id="GO:0004674">
    <property type="term" value="F:protein serine/threonine kinase activity"/>
    <property type="evidence" value="ECO:0007669"/>
    <property type="project" value="TreeGrafter"/>
</dbReference>
<evidence type="ECO:0000313" key="5">
    <source>
        <dbReference type="EMBL" id="PSH58922.1"/>
    </source>
</evidence>
<dbReference type="InterPro" id="IPR012893">
    <property type="entry name" value="HipA-like_C"/>
</dbReference>
<dbReference type="Proteomes" id="UP000241764">
    <property type="component" value="Unassembled WGS sequence"/>
</dbReference>
<keyword evidence="2" id="KW-0808">Transferase</keyword>
<dbReference type="AlphaFoldDB" id="A0A2P7AXH9"/>
<name>A0A2P7AXH9_9HYPH</name>
<dbReference type="EMBL" id="PGGM01000017">
    <property type="protein sequence ID" value="PSH58922.1"/>
    <property type="molecule type" value="Genomic_DNA"/>
</dbReference>
<accession>A0A2P7AXH9</accession>
<sequence length="422" mass="46553">MTSRADPRANTTFVYITLPGTTEMVVAGRLETVVETSGIEVGRFVYGRSYLDRRNAVPLDPVEINVVARQRFDHVGDKGMFGAIRDASPDYWGRFIIDRALGAGPTEIGYLLNSPDDRIGALGFGLSPTPPAPLRKFNRTLDLGLLMATADAVQAGRDLPDHADTAQAAHLLQHGTSMGGARPKAVVEDGGALWLAKFTRPDDNYDLVHIEHATLKLAAECGIETAFTRTISIAGRPVLLVKRFDRDLTDGGWLRHRMVSALTVLQGSENDRSNWSYLRLADRIRQFGKVEGEDRIQLFRRIAFNILVNNDDDHPRNTALTSNAGGWRLSPAYDLVPKPVLSQQRFLAMEIGTGGRSATRENLLSQSPRFALDVQRAAAIINEIQSTIAQRWYPVFREAGVTAADCESVRAAMLNPGFEWRS</sequence>
<proteinExistence type="inferred from homology"/>
<gene>
    <name evidence="5" type="ORF">CU103_26960</name>
</gene>
<comment type="caution">
    <text evidence="5">The sequence shown here is derived from an EMBL/GenBank/DDBJ whole genome shotgun (WGS) entry which is preliminary data.</text>
</comment>